<dbReference type="PROSITE" id="PS51918">
    <property type="entry name" value="RADICAL_SAM"/>
    <property type="match status" value="1"/>
</dbReference>
<evidence type="ECO:0000256" key="1">
    <source>
        <dbReference type="ARBA" id="ARBA00022691"/>
    </source>
</evidence>
<evidence type="ECO:0000256" key="4">
    <source>
        <dbReference type="ARBA" id="ARBA00023014"/>
    </source>
</evidence>
<feature type="domain" description="Radical SAM core" evidence="5">
    <location>
        <begin position="13"/>
        <end position="229"/>
    </location>
</feature>
<dbReference type="SFLD" id="SFLDS00029">
    <property type="entry name" value="Radical_SAM"/>
    <property type="match status" value="1"/>
</dbReference>
<dbReference type="GO" id="GO:0003824">
    <property type="term" value="F:catalytic activity"/>
    <property type="evidence" value="ECO:0007669"/>
    <property type="project" value="InterPro"/>
</dbReference>
<dbReference type="SUPFAM" id="SSF102114">
    <property type="entry name" value="Radical SAM enzymes"/>
    <property type="match status" value="1"/>
</dbReference>
<dbReference type="PANTHER" id="PTHR11228:SF27">
    <property type="entry name" value="GLYCYL-RADICAL ENZYME ACTIVATING ENZYME MJ1227-RELATED"/>
    <property type="match status" value="1"/>
</dbReference>
<evidence type="ECO:0000313" key="7">
    <source>
        <dbReference type="Proteomes" id="UP000178841"/>
    </source>
</evidence>
<reference evidence="6 7" key="1">
    <citation type="journal article" date="2016" name="Nat. Commun.">
        <title>Thousands of microbial genomes shed light on interconnected biogeochemical processes in an aquifer system.</title>
        <authorList>
            <person name="Anantharaman K."/>
            <person name="Brown C.T."/>
            <person name="Hug L.A."/>
            <person name="Sharon I."/>
            <person name="Castelle C.J."/>
            <person name="Probst A.J."/>
            <person name="Thomas B.C."/>
            <person name="Singh A."/>
            <person name="Wilkins M.J."/>
            <person name="Karaoz U."/>
            <person name="Brodie E.L."/>
            <person name="Williams K.H."/>
            <person name="Hubbard S.S."/>
            <person name="Banfield J.F."/>
        </authorList>
    </citation>
    <scope>NUCLEOTIDE SEQUENCE [LARGE SCALE GENOMIC DNA]</scope>
</reference>
<keyword evidence="3" id="KW-0408">Iron</keyword>
<comment type="caution">
    <text evidence="6">The sequence shown here is derived from an EMBL/GenBank/DDBJ whole genome shotgun (WGS) entry which is preliminary data.</text>
</comment>
<dbReference type="InterPro" id="IPR012840">
    <property type="entry name" value="NrdG2"/>
</dbReference>
<evidence type="ECO:0000256" key="2">
    <source>
        <dbReference type="ARBA" id="ARBA00022723"/>
    </source>
</evidence>
<dbReference type="InterPro" id="IPR058240">
    <property type="entry name" value="rSAM_sf"/>
</dbReference>
<evidence type="ECO:0000313" key="6">
    <source>
        <dbReference type="EMBL" id="OGZ03718.1"/>
    </source>
</evidence>
<dbReference type="NCBIfam" id="TIGR02495">
    <property type="entry name" value="NrdG2"/>
    <property type="match status" value="1"/>
</dbReference>
<dbReference type="Pfam" id="PF04055">
    <property type="entry name" value="Radical_SAM"/>
    <property type="match status" value="1"/>
</dbReference>
<dbReference type="InterPro" id="IPR050377">
    <property type="entry name" value="Radical_SAM_PqqE_MftC-like"/>
</dbReference>
<dbReference type="SFLD" id="SFLDG01094">
    <property type="entry name" value="Uncharacterised_Radical_SAM_Su"/>
    <property type="match status" value="1"/>
</dbReference>
<dbReference type="Proteomes" id="UP000178841">
    <property type="component" value="Unassembled WGS sequence"/>
</dbReference>
<evidence type="ECO:0000256" key="3">
    <source>
        <dbReference type="ARBA" id="ARBA00023004"/>
    </source>
</evidence>
<dbReference type="AlphaFoldDB" id="A0A1G2CTE6"/>
<dbReference type="EMBL" id="MHLH01000015">
    <property type="protein sequence ID" value="OGZ03718.1"/>
    <property type="molecule type" value="Genomic_DNA"/>
</dbReference>
<gene>
    <name evidence="6" type="ORF">A2648_02065</name>
</gene>
<protein>
    <submittedName>
        <fullName evidence="6">Anaerobic ribonucleoside-triphosphate reductase activating protein</fullName>
    </submittedName>
</protein>
<keyword evidence="4" id="KW-0411">Iron-sulfur</keyword>
<name>A0A1G2CTE6_9BACT</name>
<dbReference type="GO" id="GO:0046872">
    <property type="term" value="F:metal ion binding"/>
    <property type="evidence" value="ECO:0007669"/>
    <property type="project" value="UniProtKB-KW"/>
</dbReference>
<keyword evidence="2" id="KW-0479">Metal-binding</keyword>
<dbReference type="InterPro" id="IPR007197">
    <property type="entry name" value="rSAM"/>
</dbReference>
<proteinExistence type="predicted"/>
<dbReference type="PANTHER" id="PTHR11228">
    <property type="entry name" value="RADICAL SAM DOMAIN PROTEIN"/>
    <property type="match status" value="1"/>
</dbReference>
<dbReference type="GO" id="GO:0051536">
    <property type="term" value="F:iron-sulfur cluster binding"/>
    <property type="evidence" value="ECO:0007669"/>
    <property type="project" value="UniProtKB-KW"/>
</dbReference>
<dbReference type="Gene3D" id="3.20.20.70">
    <property type="entry name" value="Aldolase class I"/>
    <property type="match status" value="1"/>
</dbReference>
<dbReference type="CDD" id="cd01335">
    <property type="entry name" value="Radical_SAM"/>
    <property type="match status" value="1"/>
</dbReference>
<organism evidence="6 7">
    <name type="scientific">Candidatus Lloydbacteria bacterium RIFCSPHIGHO2_01_FULL_41_20</name>
    <dbReference type="NCBI Taxonomy" id="1798657"/>
    <lineage>
        <taxon>Bacteria</taxon>
        <taxon>Candidatus Lloydiibacteriota</taxon>
    </lineage>
</organism>
<evidence type="ECO:0000259" key="5">
    <source>
        <dbReference type="PROSITE" id="PS51918"/>
    </source>
</evidence>
<keyword evidence="1" id="KW-0949">S-adenosyl-L-methionine</keyword>
<sequence length="231" mass="26528">MIIGGFQKISLIDFPGKITSIIFTKGCLFRCPYCHNPELVEYENPAGIDEKSVFDYLEKRKDFIEGVCITGGEPTLHKDLPEFIARIKALGFLVKLDTNGVTPQMVDLLIKKGLVDYIAMDIKNTWQKYGTIANMAPEKSYFLEKCKETFSIIQKSKIPHEWRTTVLPGIHMEQDFVEMAGYMKPGEKYFIQNISYKKTLRDNLDRTTLLNTKRIKDTLISTFPLLSVDIR</sequence>
<accession>A0A1G2CTE6</accession>
<dbReference type="InterPro" id="IPR013785">
    <property type="entry name" value="Aldolase_TIM"/>
</dbReference>
<dbReference type="STRING" id="1798657.A2648_02065"/>